<name>A0A8J3MTH0_9CHLR</name>
<dbReference type="EMBL" id="BNJF01000002">
    <property type="protein sequence ID" value="GHO47125.1"/>
    <property type="molecule type" value="Genomic_DNA"/>
</dbReference>
<gene>
    <name evidence="1" type="ORF">KSX_52880</name>
</gene>
<protein>
    <submittedName>
        <fullName evidence="1">Uncharacterized protein</fullName>
    </submittedName>
</protein>
<dbReference type="AlphaFoldDB" id="A0A8J3MTH0"/>
<evidence type="ECO:0000313" key="1">
    <source>
        <dbReference type="EMBL" id="GHO47125.1"/>
    </source>
</evidence>
<sequence>MAENQGTTVSAFTVPSEMAEHGGEAQEQDAGLGWQLLQRRTEREQGDGGFNHDLPYRFSLPIWTPQAVTWVRLVTKVQSGGKHHRWTRTRERQ</sequence>
<dbReference type="Proteomes" id="UP000612362">
    <property type="component" value="Unassembled WGS sequence"/>
</dbReference>
<accession>A0A8J3MTH0</accession>
<reference evidence="1" key="1">
    <citation type="submission" date="2020-10" db="EMBL/GenBank/DDBJ databases">
        <title>Taxonomic study of unclassified bacteria belonging to the class Ktedonobacteria.</title>
        <authorList>
            <person name="Yabe S."/>
            <person name="Wang C.M."/>
            <person name="Zheng Y."/>
            <person name="Sakai Y."/>
            <person name="Cavaletti L."/>
            <person name="Monciardini P."/>
            <person name="Donadio S."/>
        </authorList>
    </citation>
    <scope>NUCLEOTIDE SEQUENCE</scope>
    <source>
        <strain evidence="1">SOSP1-1</strain>
    </source>
</reference>
<proteinExistence type="predicted"/>
<keyword evidence="2" id="KW-1185">Reference proteome</keyword>
<organism evidence="1 2">
    <name type="scientific">Ktedonospora formicarum</name>
    <dbReference type="NCBI Taxonomy" id="2778364"/>
    <lineage>
        <taxon>Bacteria</taxon>
        <taxon>Bacillati</taxon>
        <taxon>Chloroflexota</taxon>
        <taxon>Ktedonobacteria</taxon>
        <taxon>Ktedonobacterales</taxon>
        <taxon>Ktedonobacteraceae</taxon>
        <taxon>Ktedonospora</taxon>
    </lineage>
</organism>
<comment type="caution">
    <text evidence="1">The sequence shown here is derived from an EMBL/GenBank/DDBJ whole genome shotgun (WGS) entry which is preliminary data.</text>
</comment>
<evidence type="ECO:0000313" key="2">
    <source>
        <dbReference type="Proteomes" id="UP000612362"/>
    </source>
</evidence>